<dbReference type="Pfam" id="PF12997">
    <property type="entry name" value="DUF3881"/>
    <property type="match status" value="1"/>
</dbReference>
<name>A0A844FDB3_CLOSV</name>
<sequence length="292" mass="33729">MHQYLKAIGFGNIKSKRELNAILRLTEESFTQHNLISRGDEMDFCEYQKEFGAGIGLALCGDMDIDEWFDRQYYYPYFFGTGITSHADVFVERRMDREAYVGICEDIKIGISLIFYLQNTVEYLKEKQLSKNSIKYTSVTLSGLCNGGTVLFPVLKDKEQEKRQQEETHNRMMLLSAAKSGDPVAIESLTLDDIDTYSEVSRRLISEDVFSIVDTYIMPYGVECDCYSIMGEILEFQQMENEYTKEELYIMKLEVNELTFDVCVPVKDVVGEPAVGRRFKGNIWMQGRINFK</sequence>
<dbReference type="InterPro" id="IPR024541">
    <property type="entry name" value="DUF3881"/>
</dbReference>
<organism evidence="1 2">
    <name type="scientific">Clostridium scindens (strain JCM 10418 / VPI 12708)</name>
    <dbReference type="NCBI Taxonomy" id="29347"/>
    <lineage>
        <taxon>Bacteria</taxon>
        <taxon>Bacillati</taxon>
        <taxon>Bacillota</taxon>
        <taxon>Clostridia</taxon>
        <taxon>Lachnospirales</taxon>
        <taxon>Lachnospiraceae</taxon>
    </lineage>
</organism>
<dbReference type="RefSeq" id="WP_154323307.1">
    <property type="nucleotide sequence ID" value="NZ_CAMAAA010000078.1"/>
</dbReference>
<evidence type="ECO:0000313" key="1">
    <source>
        <dbReference type="EMBL" id="MSS41384.1"/>
    </source>
</evidence>
<comment type="caution">
    <text evidence="1">The sequence shown here is derived from an EMBL/GenBank/DDBJ whole genome shotgun (WGS) entry which is preliminary data.</text>
</comment>
<dbReference type="EMBL" id="VUMB01000034">
    <property type="protein sequence ID" value="MSS41384.1"/>
    <property type="molecule type" value="Genomic_DNA"/>
</dbReference>
<reference evidence="1 2" key="1">
    <citation type="submission" date="2019-08" db="EMBL/GenBank/DDBJ databases">
        <title>In-depth cultivation of the pig gut microbiome towards novel bacterial diversity and tailored functional studies.</title>
        <authorList>
            <person name="Wylensek D."/>
            <person name="Hitch T.C.A."/>
            <person name="Clavel T."/>
        </authorList>
    </citation>
    <scope>NUCLEOTIDE SEQUENCE [LARGE SCALE GENOMIC DNA]</scope>
    <source>
        <strain evidence="1 2">BL-389-WT-3D</strain>
    </source>
</reference>
<gene>
    <name evidence="1" type="ORF">FYJ37_13805</name>
</gene>
<proteinExistence type="predicted"/>
<dbReference type="Proteomes" id="UP000462363">
    <property type="component" value="Unassembled WGS sequence"/>
</dbReference>
<accession>A0A844FDB3</accession>
<protein>
    <submittedName>
        <fullName evidence="1">DUF3881 family protein</fullName>
    </submittedName>
</protein>
<evidence type="ECO:0000313" key="2">
    <source>
        <dbReference type="Proteomes" id="UP000462363"/>
    </source>
</evidence>
<dbReference type="AlphaFoldDB" id="A0A844FDB3"/>